<evidence type="ECO:0000256" key="4">
    <source>
        <dbReference type="ARBA" id="ARBA00022989"/>
    </source>
</evidence>
<keyword evidence="5" id="KW-0472">Membrane</keyword>
<dbReference type="EMBL" id="VSSQ01036495">
    <property type="protein sequence ID" value="MPM88991.1"/>
    <property type="molecule type" value="Genomic_DNA"/>
</dbReference>
<evidence type="ECO:0000256" key="3">
    <source>
        <dbReference type="ARBA" id="ARBA00022692"/>
    </source>
</evidence>
<keyword evidence="4" id="KW-1133">Transmembrane helix</keyword>
<dbReference type="GO" id="GO:0016020">
    <property type="term" value="C:membrane"/>
    <property type="evidence" value="ECO:0007669"/>
    <property type="project" value="UniProtKB-SubCell"/>
</dbReference>
<dbReference type="Gene3D" id="3.30.700.10">
    <property type="entry name" value="Glycoprotein, Type 4 Pilin"/>
    <property type="match status" value="1"/>
</dbReference>
<evidence type="ECO:0000256" key="1">
    <source>
        <dbReference type="ARBA" id="ARBA00004167"/>
    </source>
</evidence>
<reference evidence="6" key="1">
    <citation type="submission" date="2019-08" db="EMBL/GenBank/DDBJ databases">
        <authorList>
            <person name="Kucharzyk K."/>
            <person name="Murdoch R.W."/>
            <person name="Higgins S."/>
            <person name="Loffler F."/>
        </authorList>
    </citation>
    <scope>NUCLEOTIDE SEQUENCE</scope>
</reference>
<keyword evidence="3" id="KW-0812">Transmembrane</keyword>
<dbReference type="InterPro" id="IPR027558">
    <property type="entry name" value="Pre_pil_HX9DG_C"/>
</dbReference>
<comment type="caution">
    <text evidence="6">The sequence shown here is derived from an EMBL/GenBank/DDBJ whole genome shotgun (WGS) entry which is preliminary data.</text>
</comment>
<dbReference type="PANTHER" id="PTHR30093">
    <property type="entry name" value="GENERAL SECRETION PATHWAY PROTEIN G"/>
    <property type="match status" value="1"/>
</dbReference>
<accession>A0A645DIC4</accession>
<name>A0A645DIC4_9ZZZZ</name>
<sequence>MIAIIAILAAMLLPALSAARARARAATCVSNLKMVGTGMLMYNNDNEYYPDVVGLVIMVPFRYYTLVGGGATTGNLAVYLRPYLDTDIAPNQYTKVSQRYNEMWRCPGNTVPDAETNPAYYIANNRQINSTVDGVTRRGPFGQGGVKPWSVSELEKNLPPSSCWLMEDIDKYNVSWQAPQNTWDPAHNQGRNVLYADGHVDWVKATSNYP</sequence>
<evidence type="ECO:0008006" key="7">
    <source>
        <dbReference type="Google" id="ProtNLM"/>
    </source>
</evidence>
<gene>
    <name evidence="6" type="ORF">SDC9_136099</name>
</gene>
<dbReference type="AlphaFoldDB" id="A0A645DIC4"/>
<keyword evidence="2" id="KW-0488">Methylation</keyword>
<evidence type="ECO:0000313" key="6">
    <source>
        <dbReference type="EMBL" id="MPM88991.1"/>
    </source>
</evidence>
<evidence type="ECO:0000256" key="5">
    <source>
        <dbReference type="ARBA" id="ARBA00023136"/>
    </source>
</evidence>
<organism evidence="6">
    <name type="scientific">bioreactor metagenome</name>
    <dbReference type="NCBI Taxonomy" id="1076179"/>
    <lineage>
        <taxon>unclassified sequences</taxon>
        <taxon>metagenomes</taxon>
        <taxon>ecological metagenomes</taxon>
    </lineage>
</organism>
<dbReference type="PANTHER" id="PTHR30093:SF44">
    <property type="entry name" value="TYPE II SECRETION SYSTEM CORE PROTEIN G"/>
    <property type="match status" value="1"/>
</dbReference>
<dbReference type="SUPFAM" id="SSF54523">
    <property type="entry name" value="Pili subunits"/>
    <property type="match status" value="1"/>
</dbReference>
<proteinExistence type="predicted"/>
<comment type="subcellular location">
    <subcellularLocation>
        <location evidence="1">Membrane</location>
        <topology evidence="1">Single-pass membrane protein</topology>
    </subcellularLocation>
</comment>
<dbReference type="NCBIfam" id="TIGR04294">
    <property type="entry name" value="pre_pil_HX9DG"/>
    <property type="match status" value="1"/>
</dbReference>
<protein>
    <recommendedName>
        <fullName evidence="7">Type II secretion system protein G</fullName>
    </recommendedName>
</protein>
<evidence type="ECO:0000256" key="2">
    <source>
        <dbReference type="ARBA" id="ARBA00022481"/>
    </source>
</evidence>
<dbReference type="InterPro" id="IPR045584">
    <property type="entry name" value="Pilin-like"/>
</dbReference>